<evidence type="ECO:0000313" key="3">
    <source>
        <dbReference type="EMBL" id="PSK96476.1"/>
    </source>
</evidence>
<sequence>MMVSVRHASGKGADSRRAGSDGDGRPSLAFDAGTPYAEYGAITTLLSLQRTRTDEPAETTFLVSTQVMELLFALIRHEWEIARDALEADDVPVAVAALRRGASAQDVLIASWDLLGAMTPNEFTRFRDRLGEASGFQSYGYRHLEFLIGNKAEAMVRPHRADPGVRADLERTLRAPGLHDAALRLLHRRGLPVPAGRVDRDFTRPAEPDPAVERVWAAVYADERSDNDLLLLAETLLDTAERVTRWRHRHLMAVKRAMGAKRGTGGSSGMAWLARNAAVDVFPELWSLRTRI</sequence>
<dbReference type="Gene3D" id="1.20.58.480">
    <property type="match status" value="1"/>
</dbReference>
<keyword evidence="1" id="KW-0408">Iron</keyword>
<keyword evidence="1" id="KW-0479">Metal-binding</keyword>
<dbReference type="SUPFAM" id="SSF140959">
    <property type="entry name" value="Indolic compounds 2,3-dioxygenase-like"/>
    <property type="match status" value="1"/>
</dbReference>
<comment type="subunit">
    <text evidence="1">Homotetramer.</text>
</comment>
<dbReference type="GO" id="GO:0019441">
    <property type="term" value="P:L-tryptophan catabolic process to kynurenine"/>
    <property type="evidence" value="ECO:0007669"/>
    <property type="project" value="UniProtKB-UniRule"/>
</dbReference>
<dbReference type="RefSeq" id="WP_170134235.1">
    <property type="nucleotide sequence ID" value="NZ_PYGA01000011.1"/>
</dbReference>
<dbReference type="GO" id="GO:0046872">
    <property type="term" value="F:metal ion binding"/>
    <property type="evidence" value="ECO:0007669"/>
    <property type="project" value="UniProtKB-KW"/>
</dbReference>
<evidence type="ECO:0000256" key="1">
    <source>
        <dbReference type="HAMAP-Rule" id="MF_01972"/>
    </source>
</evidence>
<dbReference type="Pfam" id="PF03301">
    <property type="entry name" value="Trp_dioxygenase"/>
    <property type="match status" value="2"/>
</dbReference>
<dbReference type="InterPro" id="IPR004981">
    <property type="entry name" value="Trp_2_3_dOase"/>
</dbReference>
<feature type="region of interest" description="Disordered" evidence="2">
    <location>
        <begin position="1"/>
        <end position="27"/>
    </location>
</feature>
<dbReference type="AlphaFoldDB" id="A0A2P8DGZ3"/>
<organism evidence="3 4">
    <name type="scientific">Murinocardiopsis flavida</name>
    <dbReference type="NCBI Taxonomy" id="645275"/>
    <lineage>
        <taxon>Bacteria</taxon>
        <taxon>Bacillati</taxon>
        <taxon>Actinomycetota</taxon>
        <taxon>Actinomycetes</taxon>
        <taxon>Streptosporangiales</taxon>
        <taxon>Nocardiopsidaceae</taxon>
        <taxon>Murinocardiopsis</taxon>
    </lineage>
</organism>
<comment type="caution">
    <text evidence="3">The sequence shown here is derived from an EMBL/GenBank/DDBJ whole genome shotgun (WGS) entry which is preliminary data.</text>
</comment>
<comment type="function">
    <text evidence="1">Heme-dependent dioxygenase that catalyzes the oxidative cleavage of the L-tryptophan (L-Trp) pyrrole ring and converts L-tryptophan to N-formyl-L-kynurenine. Catalyzes the oxidative cleavage of the indole moiety.</text>
</comment>
<name>A0A2P8DGZ3_9ACTN</name>
<accession>A0A2P8DGZ3</accession>
<evidence type="ECO:0000256" key="2">
    <source>
        <dbReference type="SAM" id="MobiDB-lite"/>
    </source>
</evidence>
<dbReference type="Proteomes" id="UP000240542">
    <property type="component" value="Unassembled WGS sequence"/>
</dbReference>
<keyword evidence="1 3" id="KW-0223">Dioxygenase</keyword>
<gene>
    <name evidence="1" type="primary">kynA</name>
    <name evidence="3" type="ORF">CLV63_11171</name>
</gene>
<comment type="pathway">
    <text evidence="1">Amino-acid degradation; L-tryptophan degradation via kynurenine pathway; L-kynurenine from L-tryptophan: step 1/2.</text>
</comment>
<keyword evidence="1" id="KW-0560">Oxidoreductase</keyword>
<keyword evidence="1" id="KW-0823">Tryptophan catabolism</keyword>
<dbReference type="EC" id="1.13.11.11" evidence="1"/>
<proteinExistence type="inferred from homology"/>
<comment type="caution">
    <text evidence="1">Lacks conserved residue(s) required for the propagation of feature annotation.</text>
</comment>
<comment type="cofactor">
    <cofactor evidence="1">
        <name>heme</name>
        <dbReference type="ChEBI" id="CHEBI:30413"/>
    </cofactor>
    <text evidence="1">Binds 1 heme group per subunit.</text>
</comment>
<feature type="binding site" evidence="1">
    <location>
        <position position="264"/>
    </location>
    <ligand>
        <name>substrate</name>
    </ligand>
</feature>
<comment type="similarity">
    <text evidence="1">Belongs to the tryptophan 2,3-dioxygenase family.</text>
</comment>
<dbReference type="PANTHER" id="PTHR10138:SF0">
    <property type="entry name" value="TRYPTOPHAN 2,3-DIOXYGENASE"/>
    <property type="match status" value="1"/>
</dbReference>
<feature type="binding site" description="axial binding residue" evidence="1">
    <location>
        <position position="250"/>
    </location>
    <ligand>
        <name>heme</name>
        <dbReference type="ChEBI" id="CHEBI:30413"/>
    </ligand>
    <ligandPart>
        <name>Fe</name>
        <dbReference type="ChEBI" id="CHEBI:18248"/>
    </ligandPart>
</feature>
<reference evidence="3 4" key="1">
    <citation type="submission" date="2018-03" db="EMBL/GenBank/DDBJ databases">
        <title>Genomic Encyclopedia of Archaeal and Bacterial Type Strains, Phase II (KMG-II): from individual species to whole genera.</title>
        <authorList>
            <person name="Goeker M."/>
        </authorList>
    </citation>
    <scope>NUCLEOTIDE SEQUENCE [LARGE SCALE GENOMIC DNA]</scope>
    <source>
        <strain evidence="3 4">DSM 45312</strain>
    </source>
</reference>
<feature type="compositionally biased region" description="Basic and acidic residues" evidence="2">
    <location>
        <begin position="13"/>
        <end position="24"/>
    </location>
</feature>
<dbReference type="HAMAP" id="MF_01972">
    <property type="entry name" value="T23O"/>
    <property type="match status" value="1"/>
</dbReference>
<dbReference type="GO" id="GO:0019442">
    <property type="term" value="P:L-tryptophan catabolic process to acetyl-CoA"/>
    <property type="evidence" value="ECO:0007669"/>
    <property type="project" value="TreeGrafter"/>
</dbReference>
<comment type="catalytic activity">
    <reaction evidence="1">
        <text>L-tryptophan + O2 = N-formyl-L-kynurenine</text>
        <dbReference type="Rhea" id="RHEA:24536"/>
        <dbReference type="ChEBI" id="CHEBI:15379"/>
        <dbReference type="ChEBI" id="CHEBI:57912"/>
        <dbReference type="ChEBI" id="CHEBI:58629"/>
        <dbReference type="EC" id="1.13.11.11"/>
    </reaction>
</comment>
<keyword evidence="4" id="KW-1185">Reference proteome</keyword>
<dbReference type="PANTHER" id="PTHR10138">
    <property type="entry name" value="TRYPTOPHAN 2,3-DIOXYGENASE"/>
    <property type="match status" value="1"/>
</dbReference>
<protein>
    <recommendedName>
        <fullName evidence="1">Tryptophan 2,3-dioxygenase</fullName>
        <shortName evidence="1">TDO</shortName>
        <ecNumber evidence="1">1.13.11.11</ecNumber>
    </recommendedName>
    <alternativeName>
        <fullName evidence="1">Tryptamin 2,3-dioxygenase</fullName>
    </alternativeName>
    <alternativeName>
        <fullName evidence="1">Tryptophan oxygenase</fullName>
        <shortName evidence="1">TO</shortName>
        <shortName evidence="1">TRPO</shortName>
    </alternativeName>
    <alternativeName>
        <fullName evidence="1">Tryptophan pyrrolase</fullName>
    </alternativeName>
    <alternativeName>
        <fullName evidence="1">Tryptophanase</fullName>
    </alternativeName>
</protein>
<dbReference type="EMBL" id="PYGA01000011">
    <property type="protein sequence ID" value="PSK96476.1"/>
    <property type="molecule type" value="Genomic_DNA"/>
</dbReference>
<dbReference type="InterPro" id="IPR037217">
    <property type="entry name" value="Trp/Indoleamine_2_3_dOase-like"/>
</dbReference>
<keyword evidence="1" id="KW-0349">Heme</keyword>
<feature type="binding site" evidence="1">
    <location>
        <position position="127"/>
    </location>
    <ligand>
        <name>substrate</name>
    </ligand>
</feature>
<evidence type="ECO:0000313" key="4">
    <source>
        <dbReference type="Proteomes" id="UP000240542"/>
    </source>
</evidence>
<dbReference type="GO" id="GO:0020037">
    <property type="term" value="F:heme binding"/>
    <property type="evidence" value="ECO:0007669"/>
    <property type="project" value="UniProtKB-UniRule"/>
</dbReference>
<dbReference type="UniPathway" id="UPA00333">
    <property type="reaction ID" value="UER00453"/>
</dbReference>
<dbReference type="GO" id="GO:0004833">
    <property type="term" value="F:L-tryptophan 2,3-dioxygenase activity"/>
    <property type="evidence" value="ECO:0007669"/>
    <property type="project" value="UniProtKB-UniRule"/>
</dbReference>